<reference evidence="4" key="3">
    <citation type="submission" date="2025-04" db="UniProtKB">
        <authorList>
            <consortium name="RefSeq"/>
        </authorList>
    </citation>
    <scope>IDENTIFICATION</scope>
    <source>
        <strain evidence="4">CBS 304.34</strain>
    </source>
</reference>
<feature type="region of interest" description="Disordered" evidence="1">
    <location>
        <begin position="83"/>
        <end position="152"/>
    </location>
</feature>
<evidence type="ECO:0000313" key="2">
    <source>
        <dbReference type="EMBL" id="KAF2816011.1"/>
    </source>
</evidence>
<feature type="region of interest" description="Disordered" evidence="1">
    <location>
        <begin position="1"/>
        <end position="35"/>
    </location>
</feature>
<keyword evidence="3" id="KW-1185">Reference proteome</keyword>
<evidence type="ECO:0000256" key="1">
    <source>
        <dbReference type="SAM" id="MobiDB-lite"/>
    </source>
</evidence>
<reference evidence="4" key="2">
    <citation type="submission" date="2020-04" db="EMBL/GenBank/DDBJ databases">
        <authorList>
            <consortium name="NCBI Genome Project"/>
        </authorList>
    </citation>
    <scope>NUCLEOTIDE SEQUENCE</scope>
    <source>
        <strain evidence="4">CBS 304.34</strain>
    </source>
</reference>
<dbReference type="RefSeq" id="XP_033582975.1">
    <property type="nucleotide sequence ID" value="XM_033724892.1"/>
</dbReference>
<reference evidence="2 4" key="1">
    <citation type="journal article" date="2020" name="Stud. Mycol.">
        <title>101 Dothideomycetes genomes: a test case for predicting lifestyles and emergence of pathogens.</title>
        <authorList>
            <person name="Haridas S."/>
            <person name="Albert R."/>
            <person name="Binder M."/>
            <person name="Bloem J."/>
            <person name="Labutti K."/>
            <person name="Salamov A."/>
            <person name="Andreopoulos B."/>
            <person name="Baker S."/>
            <person name="Barry K."/>
            <person name="Bills G."/>
            <person name="Bluhm B."/>
            <person name="Cannon C."/>
            <person name="Castanera R."/>
            <person name="Culley D."/>
            <person name="Daum C."/>
            <person name="Ezra D."/>
            <person name="Gonzalez J."/>
            <person name="Henrissat B."/>
            <person name="Kuo A."/>
            <person name="Liang C."/>
            <person name="Lipzen A."/>
            <person name="Lutzoni F."/>
            <person name="Magnuson J."/>
            <person name="Mondo S."/>
            <person name="Nolan M."/>
            <person name="Ohm R."/>
            <person name="Pangilinan J."/>
            <person name="Park H.-J."/>
            <person name="Ramirez L."/>
            <person name="Alfaro M."/>
            <person name="Sun H."/>
            <person name="Tritt A."/>
            <person name="Yoshinaga Y."/>
            <person name="Zwiers L.-H."/>
            <person name="Turgeon B."/>
            <person name="Goodwin S."/>
            <person name="Spatafora J."/>
            <person name="Crous P."/>
            <person name="Grigoriev I."/>
        </authorList>
    </citation>
    <scope>NUCLEOTIDE SEQUENCE</scope>
    <source>
        <strain evidence="2 4">CBS 304.34</strain>
    </source>
</reference>
<evidence type="ECO:0000313" key="4">
    <source>
        <dbReference type="RefSeq" id="XP_033582975.1"/>
    </source>
</evidence>
<evidence type="ECO:0000313" key="3">
    <source>
        <dbReference type="Proteomes" id="UP000504636"/>
    </source>
</evidence>
<protein>
    <submittedName>
        <fullName evidence="2 4">Uncharacterized protein</fullName>
    </submittedName>
</protein>
<sequence>MAYQPKKPSTLRVVTEQTDTEMTDVPDGASSPTWSELGSPDIFRSMPQHEFAGYMWEHHGLVMHSPQPDTSTIEKTSHLNKGNANIASSTSRDLRQVSSGSGSATASSPTSIDTPSLAAASTRTASGAAVKSAGSSSTADSPSSADKHDRTTELVEELPTEIKGRDLQEMLQDILHPRINAFAPHKTVTRGGTHSLSRIWFTRKHPEHFTIYGALHSKSGVRDFQQKEHVIPTPYWSWLRSKGDPPQLEMPPSIKGHVKFTGNIDKCRTNIKSSSSETHTMFELDPNSYTTQSITSDDIVLPSPIASPYTLPPNLINIPTPIRTPGISAKFGLILSLEDGPDAPNIVSVLREPPLGAFIVVAGDKSSGEMSRDWLLEQSPTHFVRGQDGNIIMKRGGDLHCYAHSGGGIWKKMQISEDYWNWLVNGPTPKRPHVPILHESSLRQCLMTTTPAASFRASRPTVQYEPTVSALELHKTPMFRMGPPLEIRELIDHLHYPRDARGKSAFHESGRLSRKWLLFIFPKFFIKGKDLGVKATVALRRFSAQDLKMDDTYYGWIHNTPLRQQDYFAGTTNKFPTKQYFEYKTEQKSQALDEMLEEVKRGLTN</sequence>
<name>A0A6A6Z4D8_9PEZI</name>
<dbReference type="Proteomes" id="UP000504636">
    <property type="component" value="Unplaced"/>
</dbReference>
<proteinExistence type="predicted"/>
<feature type="compositionally biased region" description="Low complexity" evidence="1">
    <location>
        <begin position="98"/>
        <end position="144"/>
    </location>
</feature>
<dbReference type="GeneID" id="54465785"/>
<dbReference type="EMBL" id="MU003693">
    <property type="protein sequence ID" value="KAF2816011.1"/>
    <property type="molecule type" value="Genomic_DNA"/>
</dbReference>
<gene>
    <name evidence="2 4" type="ORF">BDZ99DRAFT_514629</name>
</gene>
<organism evidence="2">
    <name type="scientific">Mytilinidion resinicola</name>
    <dbReference type="NCBI Taxonomy" id="574789"/>
    <lineage>
        <taxon>Eukaryota</taxon>
        <taxon>Fungi</taxon>
        <taxon>Dikarya</taxon>
        <taxon>Ascomycota</taxon>
        <taxon>Pezizomycotina</taxon>
        <taxon>Dothideomycetes</taxon>
        <taxon>Pleosporomycetidae</taxon>
        <taxon>Mytilinidiales</taxon>
        <taxon>Mytilinidiaceae</taxon>
        <taxon>Mytilinidion</taxon>
    </lineage>
</organism>
<dbReference type="OrthoDB" id="10441564at2759"/>
<accession>A0A6A6Z4D8</accession>
<dbReference type="AlphaFoldDB" id="A0A6A6Z4D8"/>